<dbReference type="GO" id="GO:0003700">
    <property type="term" value="F:DNA-binding transcription factor activity"/>
    <property type="evidence" value="ECO:0007669"/>
    <property type="project" value="InterPro"/>
</dbReference>
<dbReference type="SUPFAM" id="SSF46894">
    <property type="entry name" value="C-terminal effector domain of the bipartite response regulators"/>
    <property type="match status" value="1"/>
</dbReference>
<dbReference type="GO" id="GO:0042173">
    <property type="term" value="P:regulation of sporulation resulting in formation of a cellular spore"/>
    <property type="evidence" value="ECO:0007669"/>
    <property type="project" value="InterPro"/>
</dbReference>
<protein>
    <recommendedName>
        <fullName evidence="3">Sporulation initiation factor Spo0A C-terminal domain-containing protein</fullName>
    </recommendedName>
</protein>
<evidence type="ECO:0000313" key="5">
    <source>
        <dbReference type="Proteomes" id="UP000426246"/>
    </source>
</evidence>
<feature type="domain" description="Sporulation initiation factor Spo0A C-terminal" evidence="3">
    <location>
        <begin position="42"/>
        <end position="145"/>
    </location>
</feature>
<dbReference type="Proteomes" id="UP000426246">
    <property type="component" value="Chromosome"/>
</dbReference>
<accession>A0A6B8RLY3</accession>
<gene>
    <name evidence="4" type="ORF">EHS13_20140</name>
</gene>
<dbReference type="InterPro" id="IPR036388">
    <property type="entry name" value="WH-like_DNA-bd_sf"/>
</dbReference>
<keyword evidence="5" id="KW-1185">Reference proteome</keyword>
<dbReference type="RefSeq" id="WP_155702129.1">
    <property type="nucleotide sequence ID" value="NZ_CP034235.1"/>
</dbReference>
<dbReference type="GO" id="GO:0005737">
    <property type="term" value="C:cytoplasm"/>
    <property type="evidence" value="ECO:0007669"/>
    <property type="project" value="InterPro"/>
</dbReference>
<dbReference type="OrthoDB" id="9793299at2"/>
<dbReference type="InterPro" id="IPR014879">
    <property type="entry name" value="Spo0A_C"/>
</dbReference>
<evidence type="ECO:0000256" key="1">
    <source>
        <dbReference type="ARBA" id="ARBA00023015"/>
    </source>
</evidence>
<reference evidence="5" key="1">
    <citation type="submission" date="2018-11" db="EMBL/GenBank/DDBJ databases">
        <title>Complete genome sequence of Paenibacillus sp. ML311-T8.</title>
        <authorList>
            <person name="Nam Y.-D."/>
            <person name="Kang J."/>
            <person name="Chung W.-H."/>
            <person name="Park Y.S."/>
        </authorList>
    </citation>
    <scope>NUCLEOTIDE SEQUENCE [LARGE SCALE GENOMIC DNA]</scope>
    <source>
        <strain evidence="5">ML311-T8</strain>
    </source>
</reference>
<evidence type="ECO:0000256" key="2">
    <source>
        <dbReference type="ARBA" id="ARBA00023163"/>
    </source>
</evidence>
<dbReference type="GO" id="GO:0005509">
    <property type="term" value="F:calcium ion binding"/>
    <property type="evidence" value="ECO:0007669"/>
    <property type="project" value="InterPro"/>
</dbReference>
<evidence type="ECO:0000259" key="3">
    <source>
        <dbReference type="Pfam" id="PF08769"/>
    </source>
</evidence>
<keyword evidence="2" id="KW-0804">Transcription</keyword>
<proteinExistence type="predicted"/>
<dbReference type="GO" id="GO:0003677">
    <property type="term" value="F:DNA binding"/>
    <property type="evidence" value="ECO:0007669"/>
    <property type="project" value="InterPro"/>
</dbReference>
<name>A0A6B8RLY3_9BACL</name>
<organism evidence="4 5">
    <name type="scientific">Paenibacillus psychroresistens</name>
    <dbReference type="NCBI Taxonomy" id="1778678"/>
    <lineage>
        <taxon>Bacteria</taxon>
        <taxon>Bacillati</taxon>
        <taxon>Bacillota</taxon>
        <taxon>Bacilli</taxon>
        <taxon>Bacillales</taxon>
        <taxon>Paenibacillaceae</taxon>
        <taxon>Paenibacillus</taxon>
    </lineage>
</organism>
<keyword evidence="1" id="KW-0805">Transcription regulation</keyword>
<sequence>MIEQQIRLMVQTEVAAQLEAIFGTLPEVQKAEIEPLDIHAIISRFLQEMGIPAHIKGYQFLREAITTVYEDGDAINTLTKGLYPAIATKFNTLPTRVERAMRHAIEIAWTHSNLETITELFGYVLKTNKFKPTNGHFIAMVADKLRIEHK</sequence>
<dbReference type="Pfam" id="PF08769">
    <property type="entry name" value="Spo0A_C"/>
    <property type="match status" value="1"/>
</dbReference>
<dbReference type="KEGG" id="ppsc:EHS13_20140"/>
<dbReference type="AlphaFoldDB" id="A0A6B8RLY3"/>
<dbReference type="EMBL" id="CP034235">
    <property type="protein sequence ID" value="QGQ97029.1"/>
    <property type="molecule type" value="Genomic_DNA"/>
</dbReference>
<dbReference type="Gene3D" id="1.10.10.10">
    <property type="entry name" value="Winged helix-like DNA-binding domain superfamily/Winged helix DNA-binding domain"/>
    <property type="match status" value="1"/>
</dbReference>
<evidence type="ECO:0000313" key="4">
    <source>
        <dbReference type="EMBL" id="QGQ97029.1"/>
    </source>
</evidence>
<dbReference type="InterPro" id="IPR016032">
    <property type="entry name" value="Sig_transdc_resp-reg_C-effctor"/>
</dbReference>